<dbReference type="RefSeq" id="WP_219765351.1">
    <property type="nucleotide sequence ID" value="NZ_JAHYBZ010000009.1"/>
</dbReference>
<dbReference type="EMBL" id="JAHYBZ010000009">
    <property type="protein sequence ID" value="MBW6400779.1"/>
    <property type="molecule type" value="Genomic_DNA"/>
</dbReference>
<organism evidence="2 3">
    <name type="scientific">Roseomonas alba</name>
    <dbReference type="NCBI Taxonomy" id="2846776"/>
    <lineage>
        <taxon>Bacteria</taxon>
        <taxon>Pseudomonadati</taxon>
        <taxon>Pseudomonadota</taxon>
        <taxon>Alphaproteobacteria</taxon>
        <taxon>Acetobacterales</taxon>
        <taxon>Roseomonadaceae</taxon>
        <taxon>Roseomonas</taxon>
    </lineage>
</organism>
<evidence type="ECO:0000256" key="1">
    <source>
        <dbReference type="SAM" id="MobiDB-lite"/>
    </source>
</evidence>
<gene>
    <name evidence="2" type="ORF">KPL78_23160</name>
</gene>
<comment type="caution">
    <text evidence="2">The sequence shown here is derived from an EMBL/GenBank/DDBJ whole genome shotgun (WGS) entry which is preliminary data.</text>
</comment>
<feature type="compositionally biased region" description="Pro residues" evidence="1">
    <location>
        <begin position="216"/>
        <end position="230"/>
    </location>
</feature>
<accession>A0ABS7AER0</accession>
<sequence>MPGLDRRGALAALLVTAACGGRREEPPPAPVGPPSYSYLLPLRLAVARIEVQPATDPSATRTMPPAPLSPAQVVLAMAQDRLSATGGPGAARFRVQIATLTRESAGSGGVFTDATERLTCVMRCRLEVLGDDGAPAGFAEAEVRRTATRPAGNAGERGRSAEEIVRQTGADLNVEFEYQVRRNLRSLLRGPAPATPPAGEAPAATSPGGTGTAPPVIEPGPGLRPPTPRS</sequence>
<evidence type="ECO:0000313" key="3">
    <source>
        <dbReference type="Proteomes" id="UP001196565"/>
    </source>
</evidence>
<feature type="compositionally biased region" description="Low complexity" evidence="1">
    <location>
        <begin position="197"/>
        <end position="215"/>
    </location>
</feature>
<name>A0ABS7AER0_9PROT</name>
<feature type="region of interest" description="Disordered" evidence="1">
    <location>
        <begin position="187"/>
        <end position="230"/>
    </location>
</feature>
<evidence type="ECO:0008006" key="4">
    <source>
        <dbReference type="Google" id="ProtNLM"/>
    </source>
</evidence>
<dbReference type="PROSITE" id="PS51257">
    <property type="entry name" value="PROKAR_LIPOPROTEIN"/>
    <property type="match status" value="1"/>
</dbReference>
<evidence type="ECO:0000313" key="2">
    <source>
        <dbReference type="EMBL" id="MBW6400779.1"/>
    </source>
</evidence>
<reference evidence="2 3" key="1">
    <citation type="submission" date="2021-07" db="EMBL/GenBank/DDBJ databases">
        <authorList>
            <person name="So Y."/>
        </authorList>
    </citation>
    <scope>NUCLEOTIDE SEQUENCE [LARGE SCALE GENOMIC DNA]</scope>
    <source>
        <strain evidence="2 3">HJA6</strain>
    </source>
</reference>
<protein>
    <recommendedName>
        <fullName evidence="4">Lipoprotein</fullName>
    </recommendedName>
</protein>
<dbReference type="Proteomes" id="UP001196565">
    <property type="component" value="Unassembled WGS sequence"/>
</dbReference>
<keyword evidence="3" id="KW-1185">Reference proteome</keyword>
<proteinExistence type="predicted"/>